<reference evidence="1" key="1">
    <citation type="journal article" date="2014" name="Front. Microbiol.">
        <title>High frequency of phylogenetically diverse reductive dehalogenase-homologous genes in deep subseafloor sedimentary metagenomes.</title>
        <authorList>
            <person name="Kawai M."/>
            <person name="Futagami T."/>
            <person name="Toyoda A."/>
            <person name="Takaki Y."/>
            <person name="Nishi S."/>
            <person name="Hori S."/>
            <person name="Arai W."/>
            <person name="Tsubouchi T."/>
            <person name="Morono Y."/>
            <person name="Uchiyama I."/>
            <person name="Ito T."/>
            <person name="Fujiyama A."/>
            <person name="Inagaki F."/>
            <person name="Takami H."/>
        </authorList>
    </citation>
    <scope>NUCLEOTIDE SEQUENCE</scope>
    <source>
        <strain evidence="1">Expedition CK06-06</strain>
    </source>
</reference>
<gene>
    <name evidence="1" type="ORF">S03H2_53755</name>
</gene>
<protein>
    <submittedName>
        <fullName evidence="1">Uncharacterized protein</fullName>
    </submittedName>
</protein>
<proteinExistence type="predicted"/>
<comment type="caution">
    <text evidence="1">The sequence shown here is derived from an EMBL/GenBank/DDBJ whole genome shotgun (WGS) entry which is preliminary data.</text>
</comment>
<accession>X1HZ21</accession>
<feature type="non-terminal residue" evidence="1">
    <location>
        <position position="1"/>
    </location>
</feature>
<organism evidence="1">
    <name type="scientific">marine sediment metagenome</name>
    <dbReference type="NCBI Taxonomy" id="412755"/>
    <lineage>
        <taxon>unclassified sequences</taxon>
        <taxon>metagenomes</taxon>
        <taxon>ecological metagenomes</taxon>
    </lineage>
</organism>
<sequence>DAVCEPDAGTERISVECEDDQGGERSFARVDEFNQVIY</sequence>
<name>X1HZ21_9ZZZZ</name>
<evidence type="ECO:0000313" key="1">
    <source>
        <dbReference type="EMBL" id="GAH62325.1"/>
    </source>
</evidence>
<dbReference type="EMBL" id="BARU01034226">
    <property type="protein sequence ID" value="GAH62325.1"/>
    <property type="molecule type" value="Genomic_DNA"/>
</dbReference>
<dbReference type="AlphaFoldDB" id="X1HZ21"/>